<evidence type="ECO:0000313" key="3">
    <source>
        <dbReference type="EMBL" id="GAQ81830.1"/>
    </source>
</evidence>
<organism evidence="3 4">
    <name type="scientific">Klebsormidium nitens</name>
    <name type="common">Green alga</name>
    <name type="synonym">Ulothrix nitens</name>
    <dbReference type="NCBI Taxonomy" id="105231"/>
    <lineage>
        <taxon>Eukaryota</taxon>
        <taxon>Viridiplantae</taxon>
        <taxon>Streptophyta</taxon>
        <taxon>Klebsormidiophyceae</taxon>
        <taxon>Klebsormidiales</taxon>
        <taxon>Klebsormidiaceae</taxon>
        <taxon>Klebsormidium</taxon>
    </lineage>
</organism>
<dbReference type="EMBL" id="DF237041">
    <property type="protein sequence ID" value="GAQ81830.1"/>
    <property type="molecule type" value="Genomic_DNA"/>
</dbReference>
<accession>A0A0U9HJ34</accession>
<evidence type="ECO:0000259" key="2">
    <source>
        <dbReference type="Pfam" id="PF03067"/>
    </source>
</evidence>
<dbReference type="Proteomes" id="UP000054558">
    <property type="component" value="Unassembled WGS sequence"/>
</dbReference>
<feature type="domain" description="Chitin-binding type-4" evidence="2">
    <location>
        <begin position="39"/>
        <end position="247"/>
    </location>
</feature>
<evidence type="ECO:0000256" key="1">
    <source>
        <dbReference type="SAM" id="SignalP"/>
    </source>
</evidence>
<reference evidence="3 4" key="1">
    <citation type="journal article" date="2014" name="Nat. Commun.">
        <title>Klebsormidium flaccidum genome reveals primary factors for plant terrestrial adaptation.</title>
        <authorList>
            <person name="Hori K."/>
            <person name="Maruyama F."/>
            <person name="Fujisawa T."/>
            <person name="Togashi T."/>
            <person name="Yamamoto N."/>
            <person name="Seo M."/>
            <person name="Sato S."/>
            <person name="Yamada T."/>
            <person name="Mori H."/>
            <person name="Tajima N."/>
            <person name="Moriyama T."/>
            <person name="Ikeuchi M."/>
            <person name="Watanabe M."/>
            <person name="Wada H."/>
            <person name="Kobayashi K."/>
            <person name="Saito M."/>
            <person name="Masuda T."/>
            <person name="Sasaki-Sekimoto Y."/>
            <person name="Mashiguchi K."/>
            <person name="Awai K."/>
            <person name="Shimojima M."/>
            <person name="Masuda S."/>
            <person name="Iwai M."/>
            <person name="Nobusawa T."/>
            <person name="Narise T."/>
            <person name="Kondo S."/>
            <person name="Saito H."/>
            <person name="Sato R."/>
            <person name="Murakawa M."/>
            <person name="Ihara Y."/>
            <person name="Oshima-Yamada Y."/>
            <person name="Ohtaka K."/>
            <person name="Satoh M."/>
            <person name="Sonobe K."/>
            <person name="Ishii M."/>
            <person name="Ohtani R."/>
            <person name="Kanamori-Sato M."/>
            <person name="Honoki R."/>
            <person name="Miyazaki D."/>
            <person name="Mochizuki H."/>
            <person name="Umetsu J."/>
            <person name="Higashi K."/>
            <person name="Shibata D."/>
            <person name="Kamiya Y."/>
            <person name="Sato N."/>
            <person name="Nakamura Y."/>
            <person name="Tabata S."/>
            <person name="Ida S."/>
            <person name="Kurokawa K."/>
            <person name="Ohta H."/>
        </authorList>
    </citation>
    <scope>NUCLEOTIDE SEQUENCE [LARGE SCALE GENOMIC DNA]</scope>
    <source>
        <strain evidence="3 4">NIES-2285</strain>
    </source>
</reference>
<protein>
    <recommendedName>
        <fullName evidence="2">Chitin-binding type-4 domain-containing protein</fullName>
    </recommendedName>
</protein>
<dbReference type="Pfam" id="PF03067">
    <property type="entry name" value="LPMO_10"/>
    <property type="match status" value="1"/>
</dbReference>
<name>A0A0U9HJ34_KLENI</name>
<dbReference type="OrthoDB" id="545243at2759"/>
<feature type="signal peptide" evidence="1">
    <location>
        <begin position="1"/>
        <end position="27"/>
    </location>
</feature>
<dbReference type="OMA" id="DPAPENC"/>
<dbReference type="InterPro" id="IPR004302">
    <property type="entry name" value="Cellulose/chitin-bd_N"/>
</dbReference>
<keyword evidence="1" id="KW-0732">Signal</keyword>
<keyword evidence="4" id="KW-1185">Reference proteome</keyword>
<dbReference type="AlphaFoldDB" id="A0A0U9HJ34"/>
<evidence type="ECO:0000313" key="4">
    <source>
        <dbReference type="Proteomes" id="UP000054558"/>
    </source>
</evidence>
<proteinExistence type="predicted"/>
<feature type="chain" id="PRO_5006864959" description="Chitin-binding type-4 domain-containing protein" evidence="1">
    <location>
        <begin position="28"/>
        <end position="250"/>
    </location>
</feature>
<gene>
    <name evidence="3" type="ORF">KFL_000920150</name>
</gene>
<sequence length="250" mass="26598">MAAEMKWQPAVLLLTIAALTAVPIVAGHAWVTVPQGRQHLNAVLFGSDTNPQAANGVGNLCGDGGQDQIATWNAYNQPHEVPVTNAFTAGSTVTFQVAATATHLGRFEFRVCAFDGHEATSLTQECLDAHVLQPAPGQAQVAPGLPWYYLPHPWSADASDPACNTCTSGGGGPDWRHASLYNMSYVIPDDIRCNAVDSKCVLQFSYVTGNSCNPPGTPCPSTFCKQSVSTTECVRDVNEVFRNCADITIS</sequence>